<evidence type="ECO:0000313" key="3">
    <source>
        <dbReference type="Proteomes" id="UP000785613"/>
    </source>
</evidence>
<evidence type="ECO:0008006" key="4">
    <source>
        <dbReference type="Google" id="ProtNLM"/>
    </source>
</evidence>
<dbReference type="RefSeq" id="WP_167229028.1">
    <property type="nucleotide sequence ID" value="NZ_VUYU01000021.1"/>
</dbReference>
<protein>
    <recommendedName>
        <fullName evidence="4">DUF3592 domain-containing protein</fullName>
    </recommendedName>
</protein>
<sequence length="144" mass="16219">MAFVKDLTPAGNRRMGKVLSVLGALALLVSLWLGAHRILFYVYALEAQGTLRAVQGETLPAVEFRTIDGKTVLFKPEGRGYDSQYIGKRVDVVYSETQPQYAYINTVTQLWRDQLVSAYVSAALLLTGYLTLRGHLEWWRSSFD</sequence>
<keyword evidence="1" id="KW-1133">Transmembrane helix</keyword>
<gene>
    <name evidence="2" type="ORF">F0185_24730</name>
</gene>
<name>A0ABX0LV76_9BURK</name>
<keyword evidence="3" id="KW-1185">Reference proteome</keyword>
<dbReference type="EMBL" id="VUYU01000021">
    <property type="protein sequence ID" value="NHZ36775.1"/>
    <property type="molecule type" value="Genomic_DNA"/>
</dbReference>
<proteinExistence type="predicted"/>
<keyword evidence="1" id="KW-0812">Transmembrane</keyword>
<evidence type="ECO:0000313" key="2">
    <source>
        <dbReference type="EMBL" id="NHZ36775.1"/>
    </source>
</evidence>
<feature type="transmembrane region" description="Helical" evidence="1">
    <location>
        <begin position="21"/>
        <end position="44"/>
    </location>
</feature>
<comment type="caution">
    <text evidence="2">The sequence shown here is derived from an EMBL/GenBank/DDBJ whole genome shotgun (WGS) entry which is preliminary data.</text>
</comment>
<dbReference type="Proteomes" id="UP000785613">
    <property type="component" value="Unassembled WGS sequence"/>
</dbReference>
<organism evidence="2 3">
    <name type="scientific">Massilia rubra</name>
    <dbReference type="NCBI Taxonomy" id="2607910"/>
    <lineage>
        <taxon>Bacteria</taxon>
        <taxon>Pseudomonadati</taxon>
        <taxon>Pseudomonadota</taxon>
        <taxon>Betaproteobacteria</taxon>
        <taxon>Burkholderiales</taxon>
        <taxon>Oxalobacteraceae</taxon>
        <taxon>Telluria group</taxon>
        <taxon>Massilia</taxon>
    </lineage>
</organism>
<accession>A0ABX0LV76</accession>
<evidence type="ECO:0000256" key="1">
    <source>
        <dbReference type="SAM" id="Phobius"/>
    </source>
</evidence>
<reference evidence="2 3" key="1">
    <citation type="submission" date="2019-09" db="EMBL/GenBank/DDBJ databases">
        <title>Taxonomy of Antarctic Massilia spp.: description of Massilia rubra sp. nov., Massilia aquatica sp. nov., Massilia mucilaginosa sp. nov., Massilia frigida sp. nov. isolated from streams, lakes and regoliths.</title>
        <authorList>
            <person name="Holochova P."/>
            <person name="Sedlacek I."/>
            <person name="Kralova S."/>
            <person name="Maslanova I."/>
            <person name="Busse H.-J."/>
            <person name="Stankova E."/>
            <person name="Vrbovska V."/>
            <person name="Kovarovic V."/>
            <person name="Bartak M."/>
            <person name="Svec P."/>
            <person name="Pantucek R."/>
        </authorList>
    </citation>
    <scope>NUCLEOTIDE SEQUENCE [LARGE SCALE GENOMIC DNA]</scope>
    <source>
        <strain evidence="2 3">CCM 8692</strain>
    </source>
</reference>
<keyword evidence="1" id="KW-0472">Membrane</keyword>